<dbReference type="Proteomes" id="UP000286434">
    <property type="component" value="Unassembled WGS sequence"/>
</dbReference>
<sequence>MLELGVVSFANGGNDLPYLFFAIFFLILIPIYMRLPFGWTKKGVALLLAVACLLSMFGMIAIEQFPLWQASLFLFLLVIASTYLLERKLGHLFYVRIHEHDLIVEGDEKDEQENELPSAIEEVVEQQNEEIRQEEIENVDEEWFQREWPEEIEQQTSIEPLRENDFDHMIEPIESVDDVIEPLRMVDSDDTSVNETTEDVAEQQWLDLLSEENMEIIHDQNEMKEEKDSQLLDIETIAVVEETSEHMVDESYRIEPIVEDDDIHTEASADMVEEQESIQSVEEAVEQVSEEEQGTADDECVTVEENNEEVHMLPRPFMKNLLASLHAMRPLLSDEQYEQLIHKHLHPRLHEQDYYTFANVLMEHYVASKQYEKLYDVAKQLYGQYELYPMIQQQLAHMIHYAEQKMGWKK</sequence>
<proteinExistence type="predicted"/>
<gene>
    <name evidence="2" type="ORF">EA138_01590</name>
</gene>
<dbReference type="EMBL" id="SBBW01000003">
    <property type="protein sequence ID" value="RWU16168.1"/>
    <property type="molecule type" value="Genomic_DNA"/>
</dbReference>
<comment type="caution">
    <text evidence="2">The sequence shown here is derived from an EMBL/GenBank/DDBJ whole genome shotgun (WGS) entry which is preliminary data.</text>
</comment>
<dbReference type="AlphaFoldDB" id="A0AAX2A360"/>
<feature type="transmembrane region" description="Helical" evidence="1">
    <location>
        <begin position="44"/>
        <end position="62"/>
    </location>
</feature>
<keyword evidence="1" id="KW-0812">Transmembrane</keyword>
<organism evidence="2 3">
    <name type="scientific">Anoxybacillus flavithermus</name>
    <dbReference type="NCBI Taxonomy" id="33934"/>
    <lineage>
        <taxon>Bacteria</taxon>
        <taxon>Bacillati</taxon>
        <taxon>Bacillota</taxon>
        <taxon>Bacilli</taxon>
        <taxon>Bacillales</taxon>
        <taxon>Anoxybacillaceae</taxon>
        <taxon>Anoxybacillus</taxon>
    </lineage>
</organism>
<evidence type="ECO:0008006" key="4">
    <source>
        <dbReference type="Google" id="ProtNLM"/>
    </source>
</evidence>
<feature type="transmembrane region" description="Helical" evidence="1">
    <location>
        <begin position="16"/>
        <end position="32"/>
    </location>
</feature>
<reference evidence="2 3" key="1">
    <citation type="submission" date="2019-01" db="EMBL/GenBank/DDBJ databases">
        <title>Anoxybacillus flavithermus in powdered infant formula.</title>
        <authorList>
            <person name="Rhee M.S."/>
            <person name="Choi I.-G."/>
            <person name="Cho T.J."/>
            <person name="Park B."/>
        </authorList>
    </citation>
    <scope>NUCLEOTIDE SEQUENCE [LARGE SCALE GENOMIC DNA]</scope>
    <source>
        <strain evidence="2 3">FHS-PPAM212</strain>
    </source>
</reference>
<evidence type="ECO:0000313" key="3">
    <source>
        <dbReference type="Proteomes" id="UP000286434"/>
    </source>
</evidence>
<keyword evidence="1" id="KW-0472">Membrane</keyword>
<evidence type="ECO:0000313" key="2">
    <source>
        <dbReference type="EMBL" id="RWU16168.1"/>
    </source>
</evidence>
<accession>A0AAX2A360</accession>
<keyword evidence="1" id="KW-1133">Transmembrane helix</keyword>
<feature type="transmembrane region" description="Helical" evidence="1">
    <location>
        <begin position="68"/>
        <end position="85"/>
    </location>
</feature>
<evidence type="ECO:0000256" key="1">
    <source>
        <dbReference type="SAM" id="Phobius"/>
    </source>
</evidence>
<name>A0AAX2A360_9BACL</name>
<protein>
    <recommendedName>
        <fullName evidence="4">MFS transporter</fullName>
    </recommendedName>
</protein>